<proteinExistence type="predicted"/>
<protein>
    <submittedName>
        <fullName evidence="2">Uncharacterized protein</fullName>
    </submittedName>
</protein>
<feature type="compositionally biased region" description="Basic and acidic residues" evidence="1">
    <location>
        <begin position="82"/>
        <end position="100"/>
    </location>
</feature>
<dbReference type="PANTHER" id="PTHR35459:SF2">
    <property type="entry name" value="T1N6.14 PROTEIN"/>
    <property type="match status" value="1"/>
</dbReference>
<feature type="region of interest" description="Disordered" evidence="1">
    <location>
        <begin position="1"/>
        <end position="32"/>
    </location>
</feature>
<name>A0AAV9EB09_ACOCL</name>
<gene>
    <name evidence="2" type="ORF">QJS10_CPA09g01684</name>
</gene>
<keyword evidence="3" id="KW-1185">Reference proteome</keyword>
<reference evidence="2" key="1">
    <citation type="journal article" date="2023" name="Nat. Commun.">
        <title>Diploid and tetraploid genomes of Acorus and the evolution of monocots.</title>
        <authorList>
            <person name="Ma L."/>
            <person name="Liu K.W."/>
            <person name="Li Z."/>
            <person name="Hsiao Y.Y."/>
            <person name="Qi Y."/>
            <person name="Fu T."/>
            <person name="Tang G.D."/>
            <person name="Zhang D."/>
            <person name="Sun W.H."/>
            <person name="Liu D.K."/>
            <person name="Li Y."/>
            <person name="Chen G.Z."/>
            <person name="Liu X.D."/>
            <person name="Liao X.Y."/>
            <person name="Jiang Y.T."/>
            <person name="Yu X."/>
            <person name="Hao Y."/>
            <person name="Huang J."/>
            <person name="Zhao X.W."/>
            <person name="Ke S."/>
            <person name="Chen Y.Y."/>
            <person name="Wu W.L."/>
            <person name="Hsu J.L."/>
            <person name="Lin Y.F."/>
            <person name="Huang M.D."/>
            <person name="Li C.Y."/>
            <person name="Huang L."/>
            <person name="Wang Z.W."/>
            <person name="Zhao X."/>
            <person name="Zhong W.Y."/>
            <person name="Peng D.H."/>
            <person name="Ahmad S."/>
            <person name="Lan S."/>
            <person name="Zhang J.S."/>
            <person name="Tsai W.C."/>
            <person name="Van de Peer Y."/>
            <person name="Liu Z.J."/>
        </authorList>
    </citation>
    <scope>NUCLEOTIDE SEQUENCE</scope>
    <source>
        <strain evidence="2">CP</strain>
    </source>
</reference>
<dbReference type="EMBL" id="JAUJYO010000009">
    <property type="protein sequence ID" value="KAK1309232.1"/>
    <property type="molecule type" value="Genomic_DNA"/>
</dbReference>
<comment type="caution">
    <text evidence="2">The sequence shown here is derived from an EMBL/GenBank/DDBJ whole genome shotgun (WGS) entry which is preliminary data.</text>
</comment>
<reference evidence="2" key="2">
    <citation type="submission" date="2023-06" db="EMBL/GenBank/DDBJ databases">
        <authorList>
            <person name="Ma L."/>
            <person name="Liu K.-W."/>
            <person name="Li Z."/>
            <person name="Hsiao Y.-Y."/>
            <person name="Qi Y."/>
            <person name="Fu T."/>
            <person name="Tang G."/>
            <person name="Zhang D."/>
            <person name="Sun W.-H."/>
            <person name="Liu D.-K."/>
            <person name="Li Y."/>
            <person name="Chen G.-Z."/>
            <person name="Liu X.-D."/>
            <person name="Liao X.-Y."/>
            <person name="Jiang Y.-T."/>
            <person name="Yu X."/>
            <person name="Hao Y."/>
            <person name="Huang J."/>
            <person name="Zhao X.-W."/>
            <person name="Ke S."/>
            <person name="Chen Y.-Y."/>
            <person name="Wu W.-L."/>
            <person name="Hsu J.-L."/>
            <person name="Lin Y.-F."/>
            <person name="Huang M.-D."/>
            <person name="Li C.-Y."/>
            <person name="Huang L."/>
            <person name="Wang Z.-W."/>
            <person name="Zhao X."/>
            <person name="Zhong W.-Y."/>
            <person name="Peng D.-H."/>
            <person name="Ahmad S."/>
            <person name="Lan S."/>
            <person name="Zhang J.-S."/>
            <person name="Tsai W.-C."/>
            <person name="Van De Peer Y."/>
            <person name="Liu Z.-J."/>
        </authorList>
    </citation>
    <scope>NUCLEOTIDE SEQUENCE</scope>
    <source>
        <strain evidence="2">CP</strain>
        <tissue evidence="2">Leaves</tissue>
    </source>
</reference>
<organism evidence="2 3">
    <name type="scientific">Acorus calamus</name>
    <name type="common">Sweet flag</name>
    <dbReference type="NCBI Taxonomy" id="4465"/>
    <lineage>
        <taxon>Eukaryota</taxon>
        <taxon>Viridiplantae</taxon>
        <taxon>Streptophyta</taxon>
        <taxon>Embryophyta</taxon>
        <taxon>Tracheophyta</taxon>
        <taxon>Spermatophyta</taxon>
        <taxon>Magnoliopsida</taxon>
        <taxon>Liliopsida</taxon>
        <taxon>Acoraceae</taxon>
        <taxon>Acorus</taxon>
    </lineage>
</organism>
<dbReference type="PANTHER" id="PTHR35459">
    <property type="entry name" value="T1N6.14 PROTEIN"/>
    <property type="match status" value="1"/>
</dbReference>
<sequence>MEGPIPGSEQNPPPPPAETLTGTKKRKLGTDHENLHKIRSIVKALRPSFVEVLHAPDFRNCKAAQEIHEQMKIMIDLSRQLRTEAEEGSTKLPEKPKEEPAEQPQSLTDSMRPPVEQPTHMPQFEEVSEKSQVKNQEEQREEDGLQGTFIVGGSPLGWNYLFFPNDHLVYCGETKEAFRHRQVTK</sequence>
<dbReference type="AlphaFoldDB" id="A0AAV9EB09"/>
<accession>A0AAV9EB09</accession>
<evidence type="ECO:0000313" key="3">
    <source>
        <dbReference type="Proteomes" id="UP001180020"/>
    </source>
</evidence>
<evidence type="ECO:0000313" key="2">
    <source>
        <dbReference type="EMBL" id="KAK1309232.1"/>
    </source>
</evidence>
<feature type="region of interest" description="Disordered" evidence="1">
    <location>
        <begin position="82"/>
        <end position="148"/>
    </location>
</feature>
<feature type="compositionally biased region" description="Basic and acidic residues" evidence="1">
    <location>
        <begin position="127"/>
        <end position="138"/>
    </location>
</feature>
<evidence type="ECO:0000256" key="1">
    <source>
        <dbReference type="SAM" id="MobiDB-lite"/>
    </source>
</evidence>
<dbReference type="Proteomes" id="UP001180020">
    <property type="component" value="Unassembled WGS sequence"/>
</dbReference>